<proteinExistence type="predicted"/>
<protein>
    <submittedName>
        <fullName evidence="2">Uncharacterized protein</fullName>
    </submittedName>
</protein>
<evidence type="ECO:0000256" key="1">
    <source>
        <dbReference type="SAM" id="Phobius"/>
    </source>
</evidence>
<comment type="caution">
    <text evidence="2">The sequence shown here is derived from an EMBL/GenBank/DDBJ whole genome shotgun (WGS) entry which is preliminary data.</text>
</comment>
<accession>A0A9X6WLH5</accession>
<keyword evidence="1" id="KW-0812">Transmembrane</keyword>
<keyword evidence="1" id="KW-0472">Membrane</keyword>
<sequence length="72" mass="8079">MSTRIIDLLIGMACGFYLPPTIPVMGLNVHWVLVALCFMVAYRGLKKLGKFLWTKLVTAIANELKKQNDLKA</sequence>
<feature type="transmembrane region" description="Helical" evidence="1">
    <location>
        <begin position="28"/>
        <end position="45"/>
    </location>
</feature>
<keyword evidence="1" id="KW-1133">Transmembrane helix</keyword>
<dbReference type="RefSeq" id="WP_071680011.1">
    <property type="nucleotide sequence ID" value="NZ_NUVX01000042.1"/>
</dbReference>
<name>A0A9X6WLH5_BACTU</name>
<dbReference type="AlphaFoldDB" id="A0A9X6WLH5"/>
<dbReference type="EMBL" id="NUVX01000042">
    <property type="protein sequence ID" value="PFJ36443.1"/>
    <property type="molecule type" value="Genomic_DNA"/>
</dbReference>
<gene>
    <name evidence="2" type="ORF">COJ15_22790</name>
</gene>
<dbReference type="Proteomes" id="UP000224003">
    <property type="component" value="Unassembled WGS sequence"/>
</dbReference>
<organism evidence="2 3">
    <name type="scientific">Bacillus thuringiensis</name>
    <dbReference type="NCBI Taxonomy" id="1428"/>
    <lineage>
        <taxon>Bacteria</taxon>
        <taxon>Bacillati</taxon>
        <taxon>Bacillota</taxon>
        <taxon>Bacilli</taxon>
        <taxon>Bacillales</taxon>
        <taxon>Bacillaceae</taxon>
        <taxon>Bacillus</taxon>
        <taxon>Bacillus cereus group</taxon>
    </lineage>
</organism>
<evidence type="ECO:0000313" key="2">
    <source>
        <dbReference type="EMBL" id="PFJ36443.1"/>
    </source>
</evidence>
<reference evidence="2 3" key="1">
    <citation type="submission" date="2017-09" db="EMBL/GenBank/DDBJ databases">
        <title>Large-scale bioinformatics analysis of Bacillus genomes uncovers conserved roles of natural products in bacterial physiology.</title>
        <authorList>
            <consortium name="Agbiome Team Llc"/>
            <person name="Bleich R.M."/>
            <person name="Grubbs K.J."/>
            <person name="Santa Maria K.C."/>
            <person name="Allen S.E."/>
            <person name="Farag S."/>
            <person name="Shank E.A."/>
            <person name="Bowers A."/>
        </authorList>
    </citation>
    <scope>NUCLEOTIDE SEQUENCE [LARGE SCALE GENOMIC DNA]</scope>
    <source>
        <strain evidence="2 3">AFS085496</strain>
    </source>
</reference>
<evidence type="ECO:0000313" key="3">
    <source>
        <dbReference type="Proteomes" id="UP000224003"/>
    </source>
</evidence>